<gene>
    <name evidence="1" type="ORF">ACFPME_17540</name>
</gene>
<reference evidence="2" key="1">
    <citation type="journal article" date="2019" name="Int. J. Syst. Evol. Microbiol.">
        <title>The Global Catalogue of Microorganisms (GCM) 10K type strain sequencing project: providing services to taxonomists for standard genome sequencing and annotation.</title>
        <authorList>
            <consortium name="The Broad Institute Genomics Platform"/>
            <consortium name="The Broad Institute Genome Sequencing Center for Infectious Disease"/>
            <person name="Wu L."/>
            <person name="Ma J."/>
        </authorList>
    </citation>
    <scope>NUCLEOTIDE SEQUENCE [LARGE SCALE GENOMIC DNA]</scope>
    <source>
        <strain evidence="2">JCM 17130</strain>
    </source>
</reference>
<keyword evidence="2" id="KW-1185">Reference proteome</keyword>
<organism evidence="1 2">
    <name type="scientific">Rhodanobacter umsongensis</name>
    <dbReference type="NCBI Taxonomy" id="633153"/>
    <lineage>
        <taxon>Bacteria</taxon>
        <taxon>Pseudomonadati</taxon>
        <taxon>Pseudomonadota</taxon>
        <taxon>Gammaproteobacteria</taxon>
        <taxon>Lysobacterales</taxon>
        <taxon>Rhodanobacteraceae</taxon>
        <taxon>Rhodanobacter</taxon>
    </lineage>
</organism>
<dbReference type="EMBL" id="JBHSMK010000011">
    <property type="protein sequence ID" value="MFC5438368.1"/>
    <property type="molecule type" value="Genomic_DNA"/>
</dbReference>
<sequence>MRRPVVLLSARDAWIDEQLCQLVELCSTVGQEPFPEETYSTYIEELLAQARGYETLPVSLQSTVRLQGGNGSIRKPSLRAMLRTCALQGVSVCDMLRAPREAASAPLIDLWKDHAAPSLRNESRNEKAGIAQDLLTSLLNRCRACYLPPMEAVLREWGLGRALVRDANVELYERYEVRYREQAGTVANIRLADAFQAALRDVADIPLHRLRRGTLWNKPEPIAKAAHISQDEAASVFFSALVYTHLRRRAQAHLASAQQKSPRAE</sequence>
<dbReference type="Proteomes" id="UP001596013">
    <property type="component" value="Unassembled WGS sequence"/>
</dbReference>
<protein>
    <submittedName>
        <fullName evidence="1">Uncharacterized protein</fullName>
    </submittedName>
</protein>
<accession>A0ABW0JQH9</accession>
<proteinExistence type="predicted"/>
<name>A0ABW0JQH9_9GAMM</name>
<comment type="caution">
    <text evidence="1">The sequence shown here is derived from an EMBL/GenBank/DDBJ whole genome shotgun (WGS) entry which is preliminary data.</text>
</comment>
<evidence type="ECO:0000313" key="1">
    <source>
        <dbReference type="EMBL" id="MFC5438368.1"/>
    </source>
</evidence>
<evidence type="ECO:0000313" key="2">
    <source>
        <dbReference type="Proteomes" id="UP001596013"/>
    </source>
</evidence>